<dbReference type="PANTHER" id="PTHR11530:SF11">
    <property type="entry name" value="D-ASPARTATE OXIDASE"/>
    <property type="match status" value="1"/>
</dbReference>
<dbReference type="GO" id="GO:0005737">
    <property type="term" value="C:cytoplasm"/>
    <property type="evidence" value="ECO:0007669"/>
    <property type="project" value="TreeGrafter"/>
</dbReference>
<feature type="domain" description="FAD dependent oxidoreductase" evidence="6">
    <location>
        <begin position="4"/>
        <end position="331"/>
    </location>
</feature>
<dbReference type="SUPFAM" id="SSF54373">
    <property type="entry name" value="FAD-linked reductases, C-terminal domain"/>
    <property type="match status" value="1"/>
</dbReference>
<keyword evidence="4" id="KW-0274">FAD</keyword>
<keyword evidence="3" id="KW-0285">Flavoprotein</keyword>
<sequence>MGKITIFGAGITGLSTAFILSQNNPSHAITIVARDLPGDDPSQNWASPWACAGWVALGGTPLEQEMQLTALTFLRRLALDHPESSVRCVELTDIFPDGVKANDTSPGGVWFSGRVPDFEVIHDGSDGEGAKVKYGSAVLTPGVFLPWLKARLEERGVKFVRVAEVKALGELTCLGHDVLVNASGLASLTLLDVWDESVVMDRTYVCVVKSEYPFAHVKRGAGIYTYAFGRGDGTAALGGVSDSPVEEVKPTWTVRTDIMSRMHATLPSHFPSSEASYYKYVEDLVGIRPMRLAGVRTEKQDINGQKVVHAYGTTIGGYIHSFGLAQVVARLVEESLSMV</sequence>
<dbReference type="GO" id="GO:0019478">
    <property type="term" value="P:D-amino acid catabolic process"/>
    <property type="evidence" value="ECO:0007669"/>
    <property type="project" value="TreeGrafter"/>
</dbReference>
<dbReference type="InterPro" id="IPR006076">
    <property type="entry name" value="FAD-dep_OxRdtase"/>
</dbReference>
<protein>
    <recommendedName>
        <fullName evidence="6">FAD dependent oxidoreductase domain-containing protein</fullName>
    </recommendedName>
</protein>
<name>A0AAN6PAP3_9PEZI</name>
<organism evidence="7 8">
    <name type="scientific">Parachaetomium inaequale</name>
    <dbReference type="NCBI Taxonomy" id="2588326"/>
    <lineage>
        <taxon>Eukaryota</taxon>
        <taxon>Fungi</taxon>
        <taxon>Dikarya</taxon>
        <taxon>Ascomycota</taxon>
        <taxon>Pezizomycotina</taxon>
        <taxon>Sordariomycetes</taxon>
        <taxon>Sordariomycetidae</taxon>
        <taxon>Sordariales</taxon>
        <taxon>Chaetomiaceae</taxon>
        <taxon>Parachaetomium</taxon>
    </lineage>
</organism>
<comment type="similarity">
    <text evidence="2">Belongs to the DAMOX/DASOX family.</text>
</comment>
<reference evidence="8" key="1">
    <citation type="journal article" date="2023" name="Mol. Phylogenet. Evol.">
        <title>Genome-scale phylogeny and comparative genomics of the fungal order Sordariales.</title>
        <authorList>
            <person name="Hensen N."/>
            <person name="Bonometti L."/>
            <person name="Westerberg I."/>
            <person name="Brannstrom I.O."/>
            <person name="Guillou S."/>
            <person name="Cros-Aarteil S."/>
            <person name="Calhoun S."/>
            <person name="Haridas S."/>
            <person name="Kuo A."/>
            <person name="Mondo S."/>
            <person name="Pangilinan J."/>
            <person name="Riley R."/>
            <person name="LaButti K."/>
            <person name="Andreopoulos B."/>
            <person name="Lipzen A."/>
            <person name="Chen C."/>
            <person name="Yan M."/>
            <person name="Daum C."/>
            <person name="Ng V."/>
            <person name="Clum A."/>
            <person name="Steindorff A."/>
            <person name="Ohm R.A."/>
            <person name="Martin F."/>
            <person name="Silar P."/>
            <person name="Natvig D.O."/>
            <person name="Lalanne C."/>
            <person name="Gautier V."/>
            <person name="Ament-Velasquez S.L."/>
            <person name="Kruys A."/>
            <person name="Hutchinson M.I."/>
            <person name="Powell A.J."/>
            <person name="Barry K."/>
            <person name="Miller A.N."/>
            <person name="Grigoriev I.V."/>
            <person name="Debuchy R."/>
            <person name="Gladieux P."/>
            <person name="Hiltunen Thoren M."/>
            <person name="Johannesson H."/>
        </authorList>
    </citation>
    <scope>NUCLEOTIDE SEQUENCE [LARGE SCALE GENOMIC DNA]</scope>
    <source>
        <strain evidence="8">CBS 284.82</strain>
    </source>
</reference>
<dbReference type="InterPro" id="IPR023209">
    <property type="entry name" value="DAO"/>
</dbReference>
<dbReference type="SUPFAM" id="SSF51971">
    <property type="entry name" value="Nucleotide-binding domain"/>
    <property type="match status" value="1"/>
</dbReference>
<gene>
    <name evidence="7" type="ORF">C8A01DRAFT_38700</name>
</gene>
<dbReference type="Gene3D" id="3.30.9.10">
    <property type="entry name" value="D-Amino Acid Oxidase, subunit A, domain 2"/>
    <property type="match status" value="1"/>
</dbReference>
<comment type="caution">
    <text evidence="7">The sequence shown here is derived from an EMBL/GenBank/DDBJ whole genome shotgun (WGS) entry which is preliminary data.</text>
</comment>
<accession>A0AAN6PAP3</accession>
<proteinExistence type="inferred from homology"/>
<dbReference type="GO" id="GO:0071949">
    <property type="term" value="F:FAD binding"/>
    <property type="evidence" value="ECO:0007669"/>
    <property type="project" value="InterPro"/>
</dbReference>
<keyword evidence="8" id="KW-1185">Reference proteome</keyword>
<dbReference type="AlphaFoldDB" id="A0AAN6PAP3"/>
<dbReference type="EMBL" id="MU854464">
    <property type="protein sequence ID" value="KAK4034825.1"/>
    <property type="molecule type" value="Genomic_DNA"/>
</dbReference>
<dbReference type="GO" id="GO:0003884">
    <property type="term" value="F:D-amino-acid oxidase activity"/>
    <property type="evidence" value="ECO:0007669"/>
    <property type="project" value="InterPro"/>
</dbReference>
<dbReference type="Proteomes" id="UP001303115">
    <property type="component" value="Unassembled WGS sequence"/>
</dbReference>
<dbReference type="Pfam" id="PF01266">
    <property type="entry name" value="DAO"/>
    <property type="match status" value="1"/>
</dbReference>
<evidence type="ECO:0000259" key="6">
    <source>
        <dbReference type="Pfam" id="PF01266"/>
    </source>
</evidence>
<keyword evidence="5" id="KW-0560">Oxidoreductase</keyword>
<comment type="cofactor">
    <cofactor evidence="1">
        <name>FAD</name>
        <dbReference type="ChEBI" id="CHEBI:57692"/>
    </cofactor>
</comment>
<evidence type="ECO:0000256" key="1">
    <source>
        <dbReference type="ARBA" id="ARBA00001974"/>
    </source>
</evidence>
<evidence type="ECO:0000256" key="4">
    <source>
        <dbReference type="ARBA" id="ARBA00022827"/>
    </source>
</evidence>
<evidence type="ECO:0000313" key="8">
    <source>
        <dbReference type="Proteomes" id="UP001303115"/>
    </source>
</evidence>
<evidence type="ECO:0000256" key="5">
    <source>
        <dbReference type="ARBA" id="ARBA00023002"/>
    </source>
</evidence>
<evidence type="ECO:0000256" key="3">
    <source>
        <dbReference type="ARBA" id="ARBA00022630"/>
    </source>
</evidence>
<evidence type="ECO:0000256" key="2">
    <source>
        <dbReference type="ARBA" id="ARBA00006730"/>
    </source>
</evidence>
<dbReference type="PANTHER" id="PTHR11530">
    <property type="entry name" value="D-AMINO ACID OXIDASE"/>
    <property type="match status" value="1"/>
</dbReference>
<dbReference type="Gene3D" id="3.40.50.720">
    <property type="entry name" value="NAD(P)-binding Rossmann-like Domain"/>
    <property type="match status" value="1"/>
</dbReference>
<evidence type="ECO:0000313" key="7">
    <source>
        <dbReference type="EMBL" id="KAK4034825.1"/>
    </source>
</evidence>